<sequence>MKNFGRYIINQDGVSIEQRRGTENIDLNDYLVLVQSPIEQVGQAFIQMGLVDLWERDVYAREIELTNKRSFILFQFQRHPWTIIQSSNFFPHTIWLKDEYALLTSIWLHTKAIYYQVSDVCGHTGYHLYNCGESTERLYFEAKDFEEEMDANSSMRENEYRSEEGIYQFRSQLRQIKAEDIQNVARNAYDFTNQFLREQDAYAPGISWISDFGVGQKVTVRVLGLERNDFERMDYIALI</sequence>
<dbReference type="RefSeq" id="WP_017748852.1">
    <property type="nucleotide sequence ID" value="NZ_KQ976354.1"/>
</dbReference>
<dbReference type="EMBL" id="ANNX02000021">
    <property type="protein sequence ID" value="KYC41327.1"/>
    <property type="molecule type" value="Genomic_DNA"/>
</dbReference>
<gene>
    <name evidence="1" type="ORF">WA1_21710</name>
</gene>
<evidence type="ECO:0000313" key="1">
    <source>
        <dbReference type="EMBL" id="KYC41327.1"/>
    </source>
</evidence>
<name>A0A139X9F0_9CYAN</name>
<dbReference type="AlphaFoldDB" id="A0A139X9F0"/>
<organism evidence="1 2">
    <name type="scientific">Scytonema hofmannii PCC 7110</name>
    <dbReference type="NCBI Taxonomy" id="128403"/>
    <lineage>
        <taxon>Bacteria</taxon>
        <taxon>Bacillati</taxon>
        <taxon>Cyanobacteriota</taxon>
        <taxon>Cyanophyceae</taxon>
        <taxon>Nostocales</taxon>
        <taxon>Scytonemataceae</taxon>
        <taxon>Scytonema</taxon>
    </lineage>
</organism>
<dbReference type="Proteomes" id="UP000076925">
    <property type="component" value="Unassembled WGS sequence"/>
</dbReference>
<keyword evidence="2" id="KW-1185">Reference proteome</keyword>
<proteinExistence type="predicted"/>
<comment type="caution">
    <text evidence="1">The sequence shown here is derived from an EMBL/GenBank/DDBJ whole genome shotgun (WGS) entry which is preliminary data.</text>
</comment>
<reference evidence="1 2" key="1">
    <citation type="journal article" date="2013" name="Genome Biol. Evol.">
        <title>Genomes of Stigonematalean cyanobacteria (subsection V) and the evolution of oxygenic photosynthesis from prokaryotes to plastids.</title>
        <authorList>
            <person name="Dagan T."/>
            <person name="Roettger M."/>
            <person name="Stucken K."/>
            <person name="Landan G."/>
            <person name="Koch R."/>
            <person name="Major P."/>
            <person name="Gould S.B."/>
            <person name="Goremykin V.V."/>
            <person name="Rippka R."/>
            <person name="Tandeau de Marsac N."/>
            <person name="Gugger M."/>
            <person name="Lockhart P.J."/>
            <person name="Allen J.F."/>
            <person name="Brune I."/>
            <person name="Maus I."/>
            <person name="Puhler A."/>
            <person name="Martin W.F."/>
        </authorList>
    </citation>
    <scope>NUCLEOTIDE SEQUENCE [LARGE SCALE GENOMIC DNA]</scope>
    <source>
        <strain evidence="1 2">PCC 7110</strain>
    </source>
</reference>
<protein>
    <submittedName>
        <fullName evidence="1">Uncharacterized protein</fullName>
    </submittedName>
</protein>
<evidence type="ECO:0000313" key="2">
    <source>
        <dbReference type="Proteomes" id="UP000076925"/>
    </source>
</evidence>
<dbReference type="OrthoDB" id="510810at2"/>
<accession>A0A139X9F0</accession>